<dbReference type="Gene3D" id="4.10.950.10">
    <property type="entry name" value="Ribosomal protein L2, domain 3"/>
    <property type="match status" value="1"/>
</dbReference>
<protein>
    <recommendedName>
        <fullName evidence="4">Large ribosomal subunit protein uL2m</fullName>
    </recommendedName>
</protein>
<evidence type="ECO:0000259" key="7">
    <source>
        <dbReference type="SMART" id="SM01383"/>
    </source>
</evidence>
<keyword evidence="3" id="KW-0687">Ribonucleoprotein</keyword>
<sequence length="578" mass="62026">MQALRPSLGPSSPSSLLPRKAGRQKSLAPRFSTSRSLSCPLSLLSAESTSLSPSLVLRCSSVASCQPVASCSRLSHRALLSSLPRLSSVPWSPRFSSPQHECDVLPCFRVSPASPQRGFVSEFSTLPQRLSLTSSSPLRSSSSSPPSSPLSSPLSSSLSSLSASLSVSLRSSFSSSLCLSRLGALAGSVNSSLCVSDVRQSLSPQSLPEVPRSVRFSSSYLPRAATHRNRVAFQLFATPREPTASKAAAAARAAAEAVARSSTVSAPFTVQKQQRLLALLAASSSVADPSADLFRVHGLPGFSGFRPSSPPHLSKLFRGRVSRHLSCRRVNHLGRNNSGRITVRFRGAGHFRRLRFVDYKRGRKDIFGTVLRLEYDPNRSAHLALLQYDDGVLSYILATEVTRPGDRVVASKHASIAPGNCLPLGNIPVSTIVHNVELRPGAGGQIVRAGGCYATVVAKDRHFVTLKLSSTEVRRFPADCWATVGQVSNAAHAERIRGKAGVSYWMGERPRTRGKAMNPVDHPHGGGTGKKGLKRPPVSKWGILCKGYKTRAKKKPLGLIVRRKKANKLIKKFGELGA</sequence>
<dbReference type="GO" id="GO:0032543">
    <property type="term" value="P:mitochondrial translation"/>
    <property type="evidence" value="ECO:0007669"/>
    <property type="project" value="TreeGrafter"/>
</dbReference>
<comment type="caution">
    <text evidence="8">The sequence shown here is derived from an EMBL/GenBank/DDBJ whole genome shotgun (WGS) entry which is preliminary data.</text>
</comment>
<dbReference type="EMBL" id="AEYI02000666">
    <property type="protein sequence ID" value="KFG46783.1"/>
    <property type="molecule type" value="Genomic_DNA"/>
</dbReference>
<dbReference type="Gene3D" id="2.40.50.140">
    <property type="entry name" value="Nucleic acid-binding proteins"/>
    <property type="match status" value="1"/>
</dbReference>
<feature type="domain" description="Large ribosomal subunit protein uL2 RNA-binding" evidence="7">
    <location>
        <begin position="334"/>
        <end position="410"/>
    </location>
</feature>
<keyword evidence="2 8" id="KW-0689">Ribosomal protein</keyword>
<dbReference type="GO" id="GO:0003735">
    <property type="term" value="F:structural constituent of ribosome"/>
    <property type="evidence" value="ECO:0007669"/>
    <property type="project" value="InterPro"/>
</dbReference>
<dbReference type="InterPro" id="IPR014726">
    <property type="entry name" value="Ribosomal_uL2_dom3"/>
</dbReference>
<proteinExistence type="inferred from homology"/>
<dbReference type="InterPro" id="IPR022666">
    <property type="entry name" value="Ribosomal_uL2_RNA-bd_dom"/>
</dbReference>
<dbReference type="InterPro" id="IPR012340">
    <property type="entry name" value="NA-bd_OB-fold"/>
</dbReference>
<dbReference type="InterPro" id="IPR008991">
    <property type="entry name" value="Translation_prot_SH3-like_sf"/>
</dbReference>
<feature type="compositionally biased region" description="Low complexity" evidence="5">
    <location>
        <begin position="1"/>
        <end position="19"/>
    </location>
</feature>
<accession>A0A086KQW5</accession>
<dbReference type="OrthoDB" id="1298661at2759"/>
<dbReference type="Pfam" id="PF00181">
    <property type="entry name" value="Ribosomal_L2_N"/>
    <property type="match status" value="1"/>
</dbReference>
<dbReference type="PANTHER" id="PTHR13691:SF5">
    <property type="entry name" value="LARGE RIBOSOMAL SUBUNIT PROTEIN UL2M"/>
    <property type="match status" value="1"/>
</dbReference>
<feature type="region of interest" description="Disordered" evidence="5">
    <location>
        <begin position="1"/>
        <end position="29"/>
    </location>
</feature>
<evidence type="ECO:0000256" key="4">
    <source>
        <dbReference type="ARBA" id="ARBA00069872"/>
    </source>
</evidence>
<feature type="region of interest" description="Disordered" evidence="5">
    <location>
        <begin position="511"/>
        <end position="536"/>
    </location>
</feature>
<dbReference type="PANTHER" id="PTHR13691">
    <property type="entry name" value="RIBOSOMAL PROTEIN L2"/>
    <property type="match status" value="1"/>
</dbReference>
<dbReference type="AlphaFoldDB" id="A0A086KQW5"/>
<dbReference type="FunFam" id="2.30.30.30:FF:000001">
    <property type="entry name" value="50S ribosomal protein L2"/>
    <property type="match status" value="1"/>
</dbReference>
<dbReference type="InterPro" id="IPR022669">
    <property type="entry name" value="Ribosomal_uL2_C"/>
</dbReference>
<comment type="similarity">
    <text evidence="1">Belongs to the universal ribosomal protein uL2 family.</text>
</comment>
<dbReference type="VEuPathDB" id="ToxoDB:TGP89_254400"/>
<dbReference type="NCBIfam" id="TIGR01171">
    <property type="entry name" value="rplB_bact"/>
    <property type="match status" value="1"/>
</dbReference>
<dbReference type="FunFam" id="4.10.950.10:FF:000001">
    <property type="entry name" value="50S ribosomal protein L2"/>
    <property type="match status" value="1"/>
</dbReference>
<evidence type="ECO:0000256" key="1">
    <source>
        <dbReference type="ARBA" id="ARBA00005636"/>
    </source>
</evidence>
<evidence type="ECO:0000313" key="9">
    <source>
        <dbReference type="Proteomes" id="UP000028828"/>
    </source>
</evidence>
<gene>
    <name evidence="8" type="ORF">TGP89_254400</name>
</gene>
<dbReference type="GO" id="GO:0016740">
    <property type="term" value="F:transferase activity"/>
    <property type="evidence" value="ECO:0007669"/>
    <property type="project" value="InterPro"/>
</dbReference>
<dbReference type="InterPro" id="IPR005880">
    <property type="entry name" value="Ribosomal_uL2_bac/org-type"/>
</dbReference>
<dbReference type="Pfam" id="PF03947">
    <property type="entry name" value="Ribosomal_L2_C"/>
    <property type="match status" value="1"/>
</dbReference>
<dbReference type="InterPro" id="IPR014722">
    <property type="entry name" value="Rib_uL2_dom2"/>
</dbReference>
<dbReference type="GO" id="GO:0005762">
    <property type="term" value="C:mitochondrial large ribosomal subunit"/>
    <property type="evidence" value="ECO:0007669"/>
    <property type="project" value="TreeGrafter"/>
</dbReference>
<dbReference type="SUPFAM" id="SSF50249">
    <property type="entry name" value="Nucleic acid-binding proteins"/>
    <property type="match status" value="1"/>
</dbReference>
<organism evidence="8 9">
    <name type="scientific">Toxoplasma gondii p89</name>
    <dbReference type="NCBI Taxonomy" id="943119"/>
    <lineage>
        <taxon>Eukaryota</taxon>
        <taxon>Sar</taxon>
        <taxon>Alveolata</taxon>
        <taxon>Apicomplexa</taxon>
        <taxon>Conoidasida</taxon>
        <taxon>Coccidia</taxon>
        <taxon>Eucoccidiorida</taxon>
        <taxon>Eimeriorina</taxon>
        <taxon>Sarcocystidae</taxon>
        <taxon>Toxoplasma</taxon>
    </lineage>
</organism>
<dbReference type="Gene3D" id="2.30.30.30">
    <property type="match status" value="1"/>
</dbReference>
<evidence type="ECO:0000256" key="2">
    <source>
        <dbReference type="ARBA" id="ARBA00022980"/>
    </source>
</evidence>
<dbReference type="SUPFAM" id="SSF50104">
    <property type="entry name" value="Translation proteins SH3-like domain"/>
    <property type="match status" value="1"/>
</dbReference>
<evidence type="ECO:0000256" key="5">
    <source>
        <dbReference type="SAM" id="MobiDB-lite"/>
    </source>
</evidence>
<evidence type="ECO:0000313" key="8">
    <source>
        <dbReference type="EMBL" id="KFG46783.1"/>
    </source>
</evidence>
<dbReference type="Proteomes" id="UP000028828">
    <property type="component" value="Unassembled WGS sequence"/>
</dbReference>
<evidence type="ECO:0000256" key="3">
    <source>
        <dbReference type="ARBA" id="ARBA00023274"/>
    </source>
</evidence>
<dbReference type="SMART" id="SM01383">
    <property type="entry name" value="Ribosomal_L2"/>
    <property type="match status" value="1"/>
</dbReference>
<feature type="domain" description="Large ribosomal subunit protein uL2 C-terminal" evidence="6">
    <location>
        <begin position="416"/>
        <end position="544"/>
    </location>
</feature>
<dbReference type="InterPro" id="IPR002171">
    <property type="entry name" value="Ribosomal_uL2"/>
</dbReference>
<dbReference type="SMART" id="SM01382">
    <property type="entry name" value="Ribosomal_L2_C"/>
    <property type="match status" value="1"/>
</dbReference>
<reference evidence="8 9" key="1">
    <citation type="submission" date="2014-03" db="EMBL/GenBank/DDBJ databases">
        <authorList>
            <person name="Sibley D."/>
            <person name="Venepally P."/>
            <person name="Karamycheva S."/>
            <person name="Hadjithomas M."/>
            <person name="Khan A."/>
            <person name="Brunk B."/>
            <person name="Roos D."/>
            <person name="Caler E."/>
            <person name="Lorenzi H."/>
        </authorList>
    </citation>
    <scope>NUCLEOTIDE SEQUENCE [LARGE SCALE GENOMIC DNA]</scope>
    <source>
        <strain evidence="9">p89</strain>
    </source>
</reference>
<name>A0A086KQW5_TOXGO</name>
<dbReference type="GO" id="GO:0003723">
    <property type="term" value="F:RNA binding"/>
    <property type="evidence" value="ECO:0007669"/>
    <property type="project" value="InterPro"/>
</dbReference>
<evidence type="ECO:0000259" key="6">
    <source>
        <dbReference type="SMART" id="SM01382"/>
    </source>
</evidence>